<evidence type="ECO:0000313" key="2">
    <source>
        <dbReference type="Proteomes" id="UP000823823"/>
    </source>
</evidence>
<dbReference type="InterPro" id="IPR029058">
    <property type="entry name" value="AB_hydrolase_fold"/>
</dbReference>
<comment type="caution">
    <text evidence="1">The sequence shown here is derived from an EMBL/GenBank/DDBJ whole genome shotgun (WGS) entry which is preliminary data.</text>
</comment>
<dbReference type="Gene3D" id="1.10.287.1060">
    <property type="entry name" value="ESAT-6-like"/>
    <property type="match status" value="1"/>
</dbReference>
<dbReference type="InterPro" id="IPR036689">
    <property type="entry name" value="ESAT-6-like_sf"/>
</dbReference>
<dbReference type="SUPFAM" id="SSF140453">
    <property type="entry name" value="EsxAB dimer-like"/>
    <property type="match status" value="1"/>
</dbReference>
<dbReference type="CDD" id="cd00741">
    <property type="entry name" value="Lipase"/>
    <property type="match status" value="1"/>
</dbReference>
<proteinExistence type="predicted"/>
<name>A0A9D2LAY7_9MICO</name>
<reference evidence="1" key="2">
    <citation type="submission" date="2021-04" db="EMBL/GenBank/DDBJ databases">
        <authorList>
            <person name="Gilroy R."/>
        </authorList>
    </citation>
    <scope>NUCLEOTIDE SEQUENCE</scope>
    <source>
        <strain evidence="1">ChiHjej13B12-24818</strain>
    </source>
</reference>
<dbReference type="SUPFAM" id="SSF53474">
    <property type="entry name" value="alpha/beta-Hydrolases"/>
    <property type="match status" value="1"/>
</dbReference>
<dbReference type="AlphaFoldDB" id="A0A9D2LAY7"/>
<reference evidence="1" key="1">
    <citation type="journal article" date="2021" name="PeerJ">
        <title>Extensive microbial diversity within the chicken gut microbiome revealed by metagenomics and culture.</title>
        <authorList>
            <person name="Gilroy R."/>
            <person name="Ravi A."/>
            <person name="Getino M."/>
            <person name="Pursley I."/>
            <person name="Horton D.L."/>
            <person name="Alikhan N.F."/>
            <person name="Baker D."/>
            <person name="Gharbi K."/>
            <person name="Hall N."/>
            <person name="Watson M."/>
            <person name="Adriaenssens E.M."/>
            <person name="Foster-Nyarko E."/>
            <person name="Jarju S."/>
            <person name="Secka A."/>
            <person name="Antonio M."/>
            <person name="Oren A."/>
            <person name="Chaudhuri R.R."/>
            <person name="La Ragione R."/>
            <person name="Hildebrand F."/>
            <person name="Pallen M.J."/>
        </authorList>
    </citation>
    <scope>NUCLEOTIDE SEQUENCE</scope>
    <source>
        <strain evidence="1">ChiHjej13B12-24818</strain>
    </source>
</reference>
<gene>
    <name evidence="1" type="ORF">H9786_01195</name>
</gene>
<dbReference type="Proteomes" id="UP000823823">
    <property type="component" value="Unassembled WGS sequence"/>
</dbReference>
<protein>
    <recommendedName>
        <fullName evidence="3">WXG100 family type VII secretion target</fullName>
    </recommendedName>
</protein>
<accession>A0A9D2LAY7</accession>
<organism evidence="1 2">
    <name type="scientific">Candidatus Brachybacterium merdavium</name>
    <dbReference type="NCBI Taxonomy" id="2838513"/>
    <lineage>
        <taxon>Bacteria</taxon>
        <taxon>Bacillati</taxon>
        <taxon>Actinomycetota</taxon>
        <taxon>Actinomycetes</taxon>
        <taxon>Micrococcales</taxon>
        <taxon>Dermabacteraceae</taxon>
        <taxon>Brachybacterium</taxon>
    </lineage>
</organism>
<evidence type="ECO:0008006" key="3">
    <source>
        <dbReference type="Google" id="ProtNLM"/>
    </source>
</evidence>
<dbReference type="EMBL" id="DWZH01000008">
    <property type="protein sequence ID" value="HJB09138.1"/>
    <property type="molecule type" value="Genomic_DNA"/>
</dbReference>
<dbReference type="Gene3D" id="3.40.50.1820">
    <property type="entry name" value="alpha/beta hydrolase"/>
    <property type="match status" value="1"/>
</dbReference>
<sequence length="466" mass="49078">MSFWGMDTEQVLSSADAVELAAGRLEEILDQLQQATTSAAWEGADADAFRDRWQQVRTRGEALVLPELRDRSRVLAQHVEEQDRASDEAGGEGFWDGVSDFFGDLRDGAATLIDTVGEGVQWLSDRVGEGFDALVGTGQARWQGVTDYVTTLGGNIAEVLKTPSGMVENLLSTGRLPTLTELVVGGIDLGLDTVNMLGHALTGNDIGLADDGNGYADAPQQIVPGQDGAPDLRDPTSVADIVHNTNASYGDAETGEVAMTVVRDDSGEVTGVVANVPGTEHWGPVAGDNPMDLTGNAAQAGPAGHSAGAEATADAIDQLYREHGIPPDTPLMISGHSQGGMIASSLAADQDFASRYNLASVMSYGSPVDNYTVNPDVDYLHFQHEGDPVPMIDAGGYPYSDTDHPNVETVTLPGPHDGLNFDNHGSSAYYDSIDATGDAHRNGMEQFLVGPGGSADHYTSGVHRDN</sequence>
<evidence type="ECO:0000313" key="1">
    <source>
        <dbReference type="EMBL" id="HJB09138.1"/>
    </source>
</evidence>